<evidence type="ECO:0000313" key="2">
    <source>
        <dbReference type="Proteomes" id="UP001222325"/>
    </source>
</evidence>
<comment type="caution">
    <text evidence="1">The sequence shown here is derived from an EMBL/GenBank/DDBJ whole genome shotgun (WGS) entry which is preliminary data.</text>
</comment>
<accession>A0AAD6XGZ6</accession>
<feature type="non-terminal residue" evidence="1">
    <location>
        <position position="1"/>
    </location>
</feature>
<sequence>ALQLRDMWAAEAARAGGVARLEVVSWLNKVTLDIIGLAGFNYPINSFGARVADRPDELSEAFSRLFKLESDFSLLRALQDFFPIFRPIPNPRNKIARESHATMRRIGDKLLADSKRDLAEAGTFESGRARDLLTLLVRANTSKDIPVAQRRCPSKLCAGAHSSAISLQYSSLAFLNYKCNYIIKYG</sequence>
<dbReference type="EMBL" id="JARJCN010000067">
    <property type="protein sequence ID" value="KAJ7078321.1"/>
    <property type="molecule type" value="Genomic_DNA"/>
</dbReference>
<reference evidence="1" key="1">
    <citation type="submission" date="2023-03" db="EMBL/GenBank/DDBJ databases">
        <title>Massive genome expansion in bonnet fungi (Mycena s.s.) driven by repeated elements and novel gene families across ecological guilds.</title>
        <authorList>
            <consortium name="Lawrence Berkeley National Laboratory"/>
            <person name="Harder C.B."/>
            <person name="Miyauchi S."/>
            <person name="Viragh M."/>
            <person name="Kuo A."/>
            <person name="Thoen E."/>
            <person name="Andreopoulos B."/>
            <person name="Lu D."/>
            <person name="Skrede I."/>
            <person name="Drula E."/>
            <person name="Henrissat B."/>
            <person name="Morin E."/>
            <person name="Kohler A."/>
            <person name="Barry K."/>
            <person name="LaButti K."/>
            <person name="Morin E."/>
            <person name="Salamov A."/>
            <person name="Lipzen A."/>
            <person name="Mereny Z."/>
            <person name="Hegedus B."/>
            <person name="Baldrian P."/>
            <person name="Stursova M."/>
            <person name="Weitz H."/>
            <person name="Taylor A."/>
            <person name="Grigoriev I.V."/>
            <person name="Nagy L.G."/>
            <person name="Martin F."/>
            <person name="Kauserud H."/>
        </authorList>
    </citation>
    <scope>NUCLEOTIDE SEQUENCE</scope>
    <source>
        <strain evidence="1">CBHHK173m</strain>
    </source>
</reference>
<dbReference type="InterPro" id="IPR036396">
    <property type="entry name" value="Cyt_P450_sf"/>
</dbReference>
<protein>
    <submittedName>
        <fullName evidence="1">Uncharacterized protein</fullName>
    </submittedName>
</protein>
<dbReference type="Proteomes" id="UP001222325">
    <property type="component" value="Unassembled WGS sequence"/>
</dbReference>
<dbReference type="GO" id="GO:0016705">
    <property type="term" value="F:oxidoreductase activity, acting on paired donors, with incorporation or reduction of molecular oxygen"/>
    <property type="evidence" value="ECO:0007669"/>
    <property type="project" value="InterPro"/>
</dbReference>
<proteinExistence type="predicted"/>
<gene>
    <name evidence="1" type="ORF">B0H15DRAFT_789063</name>
</gene>
<dbReference type="GO" id="GO:0004497">
    <property type="term" value="F:monooxygenase activity"/>
    <property type="evidence" value="ECO:0007669"/>
    <property type="project" value="InterPro"/>
</dbReference>
<dbReference type="Pfam" id="PF00067">
    <property type="entry name" value="p450"/>
    <property type="match status" value="1"/>
</dbReference>
<dbReference type="Gene3D" id="1.10.630.10">
    <property type="entry name" value="Cytochrome P450"/>
    <property type="match status" value="1"/>
</dbReference>
<organism evidence="1 2">
    <name type="scientific">Mycena belliarum</name>
    <dbReference type="NCBI Taxonomy" id="1033014"/>
    <lineage>
        <taxon>Eukaryota</taxon>
        <taxon>Fungi</taxon>
        <taxon>Dikarya</taxon>
        <taxon>Basidiomycota</taxon>
        <taxon>Agaricomycotina</taxon>
        <taxon>Agaricomycetes</taxon>
        <taxon>Agaricomycetidae</taxon>
        <taxon>Agaricales</taxon>
        <taxon>Marasmiineae</taxon>
        <taxon>Mycenaceae</taxon>
        <taxon>Mycena</taxon>
    </lineage>
</organism>
<dbReference type="GO" id="GO:0005506">
    <property type="term" value="F:iron ion binding"/>
    <property type="evidence" value="ECO:0007669"/>
    <property type="project" value="InterPro"/>
</dbReference>
<dbReference type="SUPFAM" id="SSF48264">
    <property type="entry name" value="Cytochrome P450"/>
    <property type="match status" value="1"/>
</dbReference>
<dbReference type="InterPro" id="IPR001128">
    <property type="entry name" value="Cyt_P450"/>
</dbReference>
<evidence type="ECO:0000313" key="1">
    <source>
        <dbReference type="EMBL" id="KAJ7078321.1"/>
    </source>
</evidence>
<dbReference type="AlphaFoldDB" id="A0AAD6XGZ6"/>
<keyword evidence="2" id="KW-1185">Reference proteome</keyword>
<name>A0AAD6XGZ6_9AGAR</name>
<dbReference type="GO" id="GO:0020037">
    <property type="term" value="F:heme binding"/>
    <property type="evidence" value="ECO:0007669"/>
    <property type="project" value="InterPro"/>
</dbReference>